<name>A0A5K7YKJ2_9BACT</name>
<dbReference type="PANTHER" id="PTHR46889:SF4">
    <property type="entry name" value="TRANSPOSASE INSO FOR INSERTION SEQUENCE ELEMENT IS911B-RELATED"/>
    <property type="match status" value="1"/>
</dbReference>
<dbReference type="InterPro" id="IPR012337">
    <property type="entry name" value="RNaseH-like_sf"/>
</dbReference>
<dbReference type="PANTHER" id="PTHR46889">
    <property type="entry name" value="TRANSPOSASE INSF FOR INSERTION SEQUENCE IS3B-RELATED"/>
    <property type="match status" value="1"/>
</dbReference>
<dbReference type="KEGG" id="dalk:DSCA_36660"/>
<keyword evidence="2" id="KW-1185">Reference proteome</keyword>
<dbReference type="Proteomes" id="UP000427906">
    <property type="component" value="Chromosome"/>
</dbReference>
<protein>
    <recommendedName>
        <fullName evidence="3">Integrase catalytic domain-containing protein</fullName>
    </recommendedName>
</protein>
<dbReference type="Gene3D" id="3.30.420.10">
    <property type="entry name" value="Ribonuclease H-like superfamily/Ribonuclease H"/>
    <property type="match status" value="1"/>
</dbReference>
<evidence type="ECO:0008006" key="3">
    <source>
        <dbReference type="Google" id="ProtNLM"/>
    </source>
</evidence>
<dbReference type="SUPFAM" id="SSF53098">
    <property type="entry name" value="Ribonuclease H-like"/>
    <property type="match status" value="1"/>
</dbReference>
<dbReference type="GO" id="GO:0003676">
    <property type="term" value="F:nucleic acid binding"/>
    <property type="evidence" value="ECO:0007669"/>
    <property type="project" value="InterPro"/>
</dbReference>
<dbReference type="InterPro" id="IPR050900">
    <property type="entry name" value="Transposase_IS3/IS150/IS904"/>
</dbReference>
<dbReference type="EMBL" id="AP021874">
    <property type="protein sequence ID" value="BBO69736.1"/>
    <property type="molecule type" value="Genomic_DNA"/>
</dbReference>
<reference evidence="1 2" key="1">
    <citation type="submission" date="2019-11" db="EMBL/GenBank/DDBJ databases">
        <title>Comparative genomics of hydrocarbon-degrading Desulfosarcina strains.</title>
        <authorList>
            <person name="Watanabe M."/>
            <person name="Kojima H."/>
            <person name="Fukui M."/>
        </authorList>
    </citation>
    <scope>NUCLEOTIDE SEQUENCE [LARGE SCALE GENOMIC DNA]</scope>
    <source>
        <strain evidence="1 2">PL12</strain>
    </source>
</reference>
<gene>
    <name evidence="1" type="ORF">DSCA_36660</name>
</gene>
<dbReference type="InterPro" id="IPR036397">
    <property type="entry name" value="RNaseH_sf"/>
</dbReference>
<proteinExistence type="predicted"/>
<evidence type="ECO:0000313" key="1">
    <source>
        <dbReference type="EMBL" id="BBO69736.1"/>
    </source>
</evidence>
<evidence type="ECO:0000313" key="2">
    <source>
        <dbReference type="Proteomes" id="UP000427906"/>
    </source>
</evidence>
<dbReference type="AlphaFoldDB" id="A0A5K7YKJ2"/>
<dbReference type="GO" id="GO:0015074">
    <property type="term" value="P:DNA integration"/>
    <property type="evidence" value="ECO:0007669"/>
    <property type="project" value="InterPro"/>
</dbReference>
<accession>A0A5K7YKJ2</accession>
<organism evidence="1 2">
    <name type="scientific">Desulfosarcina alkanivorans</name>
    <dbReference type="NCBI Taxonomy" id="571177"/>
    <lineage>
        <taxon>Bacteria</taxon>
        <taxon>Pseudomonadati</taxon>
        <taxon>Thermodesulfobacteriota</taxon>
        <taxon>Desulfobacteria</taxon>
        <taxon>Desulfobacterales</taxon>
        <taxon>Desulfosarcinaceae</taxon>
        <taxon>Desulfosarcina</taxon>
    </lineage>
</organism>
<sequence>MTRQLSIDALQMALDLKSPASGLMHHSDRGSQYAAGDYQKMLTKNMMTCGMSRKGSCYDNAVAESFFHLLKTEWVNHHRYLSRS</sequence>